<dbReference type="RefSeq" id="WP_189000236.1">
    <property type="nucleotide sequence ID" value="NZ_BMOD01000002.1"/>
</dbReference>
<evidence type="ECO:0008006" key="3">
    <source>
        <dbReference type="Google" id="ProtNLM"/>
    </source>
</evidence>
<dbReference type="PANTHER" id="PTHR36456">
    <property type="entry name" value="UPF0232 PROTEIN SCO3875"/>
    <property type="match status" value="1"/>
</dbReference>
<reference evidence="2" key="1">
    <citation type="journal article" date="2019" name="Int. J. Syst. Evol. Microbiol.">
        <title>The Global Catalogue of Microorganisms (GCM) 10K type strain sequencing project: providing services to taxonomists for standard genome sequencing and annotation.</title>
        <authorList>
            <consortium name="The Broad Institute Genomics Platform"/>
            <consortium name="The Broad Institute Genome Sequencing Center for Infectious Disease"/>
            <person name="Wu L."/>
            <person name="Ma J."/>
        </authorList>
    </citation>
    <scope>NUCLEOTIDE SEQUENCE [LARGE SCALE GENOMIC DNA]</scope>
    <source>
        <strain evidence="2">JCM 14370</strain>
    </source>
</reference>
<dbReference type="InterPro" id="IPR007922">
    <property type="entry name" value="DciA-like"/>
</dbReference>
<sequence length="284" mass="32497">MKEFNNLLFKMMRRQGLQGGVERARAVAVWPQVVGPQLSKMTRARAVQDKVLVVEVQDSVVAHHLSLQRTRFVTRLSEVLGEGRIQDIKFVVGTVNSPVDQPRPPSPPRLTARDLETVEHLIEDVPEHFRETARKAAEAVLQSKRLRSQKGFKPCPACRTLTDREGLCLPCRDLTLSNQVQSVARKLQDNPDLQFQLEKFPYLTEDGLKVAAHIAFENVQKQLSDVLLDFIQSKGEAALQKRLQERSYVMLALEYAQKLESIDRKWWKKLPEPVQHALKVETHR</sequence>
<proteinExistence type="predicted"/>
<name>A0ABQ2CXS6_9DEIO</name>
<comment type="caution">
    <text evidence="1">The sequence shown here is derived from an EMBL/GenBank/DDBJ whole genome shotgun (WGS) entry which is preliminary data.</text>
</comment>
<dbReference type="Pfam" id="PF05258">
    <property type="entry name" value="DciA"/>
    <property type="match status" value="1"/>
</dbReference>
<keyword evidence="2" id="KW-1185">Reference proteome</keyword>
<dbReference type="PANTHER" id="PTHR36456:SF1">
    <property type="entry name" value="UPF0232 PROTEIN SCO3875"/>
    <property type="match status" value="1"/>
</dbReference>
<organism evidence="1 2">
    <name type="scientific">Deinococcus roseus</name>
    <dbReference type="NCBI Taxonomy" id="392414"/>
    <lineage>
        <taxon>Bacteria</taxon>
        <taxon>Thermotogati</taxon>
        <taxon>Deinococcota</taxon>
        <taxon>Deinococci</taxon>
        <taxon>Deinococcales</taxon>
        <taxon>Deinococcaceae</taxon>
        <taxon>Deinococcus</taxon>
    </lineage>
</organism>
<evidence type="ECO:0000313" key="2">
    <source>
        <dbReference type="Proteomes" id="UP000632222"/>
    </source>
</evidence>
<protein>
    <recommendedName>
        <fullName evidence="3">DUF721 domain-containing protein</fullName>
    </recommendedName>
</protein>
<dbReference type="Proteomes" id="UP000632222">
    <property type="component" value="Unassembled WGS sequence"/>
</dbReference>
<accession>A0ABQ2CXS6</accession>
<evidence type="ECO:0000313" key="1">
    <source>
        <dbReference type="EMBL" id="GGJ24293.1"/>
    </source>
</evidence>
<dbReference type="EMBL" id="BMOD01000002">
    <property type="protein sequence ID" value="GGJ24293.1"/>
    <property type="molecule type" value="Genomic_DNA"/>
</dbReference>
<gene>
    <name evidence="1" type="ORF">GCM10008938_08050</name>
</gene>